<reference evidence="3" key="1">
    <citation type="submission" date="2016-10" db="EMBL/GenBank/DDBJ databases">
        <title>Sequence of Gallionella enrichment culture.</title>
        <authorList>
            <person name="Poehlein A."/>
            <person name="Muehling M."/>
            <person name="Daniel R."/>
        </authorList>
    </citation>
    <scope>NUCLEOTIDE SEQUENCE</scope>
</reference>
<dbReference type="InterPro" id="IPR017938">
    <property type="entry name" value="Riboflavin_synthase-like_b-brl"/>
</dbReference>
<dbReference type="AlphaFoldDB" id="A0A1J5SKT4"/>
<dbReference type="InterPro" id="IPR036010">
    <property type="entry name" value="2Fe-2S_ferredoxin-like_sf"/>
</dbReference>
<dbReference type="PROSITE" id="PS51384">
    <property type="entry name" value="FAD_FR"/>
    <property type="match status" value="1"/>
</dbReference>
<evidence type="ECO:0000313" key="3">
    <source>
        <dbReference type="EMBL" id="OIR04733.1"/>
    </source>
</evidence>
<dbReference type="SUPFAM" id="SSF63380">
    <property type="entry name" value="Riboflavin synthase domain-like"/>
    <property type="match status" value="1"/>
</dbReference>
<dbReference type="InterPro" id="IPR001433">
    <property type="entry name" value="OxRdtase_FAD/NAD-bd"/>
</dbReference>
<dbReference type="InterPro" id="IPR050415">
    <property type="entry name" value="MRET"/>
</dbReference>
<proteinExistence type="predicted"/>
<sequence length="329" mass="35496">MSSITYGGQSYQCKEHETVLDCLTAHDVTIPSSCHAGLCQTCLMQAVKGAVPANAQAGLKPTLAAQNYFLACACHPEDDMEVMLPQSGIEKLTATVTAIDALNTEIVSVQLRPETSLTYKAGQFINLYKDSTTVRSYSLASVPEIDEHLLLHVRRLPNGQVSHWIHQALKIGDSVEISDATGDCFYTATDLDQSLLLIGTGSGLAPLYGIIRDALAQGHRGTIKLYHGSKAVESLYLSKELESLSGQHGNFVYQPCVSGSTVPRGFASGRAHDVAIKENPDLSGWRIFLCGHPEMVSSGKKLAFFAGASMRDIYSDPFLIMDKNPATVC</sequence>
<dbReference type="InterPro" id="IPR001041">
    <property type="entry name" value="2Fe-2S_ferredoxin-type"/>
</dbReference>
<dbReference type="PRINTS" id="PR00371">
    <property type="entry name" value="FPNCR"/>
</dbReference>
<evidence type="ECO:0000259" key="2">
    <source>
        <dbReference type="PROSITE" id="PS51384"/>
    </source>
</evidence>
<dbReference type="InterPro" id="IPR039261">
    <property type="entry name" value="FNR_nucleotide-bd"/>
</dbReference>
<dbReference type="PROSITE" id="PS51085">
    <property type="entry name" value="2FE2S_FER_2"/>
    <property type="match status" value="1"/>
</dbReference>
<dbReference type="GO" id="GO:0051536">
    <property type="term" value="F:iron-sulfur cluster binding"/>
    <property type="evidence" value="ECO:0007669"/>
    <property type="project" value="InterPro"/>
</dbReference>
<dbReference type="Gene3D" id="3.10.20.30">
    <property type="match status" value="1"/>
</dbReference>
<dbReference type="Pfam" id="PF00175">
    <property type="entry name" value="NAD_binding_1"/>
    <property type="match status" value="1"/>
</dbReference>
<name>A0A1J5SKT4_9ZZZZ</name>
<dbReference type="Gene3D" id="2.40.30.10">
    <property type="entry name" value="Translation factors"/>
    <property type="match status" value="1"/>
</dbReference>
<dbReference type="EC" id="1.18.1.7" evidence="3"/>
<dbReference type="Pfam" id="PF00970">
    <property type="entry name" value="FAD_binding_6"/>
    <property type="match status" value="1"/>
</dbReference>
<dbReference type="InterPro" id="IPR001709">
    <property type="entry name" value="Flavoprot_Pyr_Nucl_cyt_Rdtase"/>
</dbReference>
<dbReference type="Gene3D" id="3.40.50.80">
    <property type="entry name" value="Nucleotide-binding domain of ferredoxin-NADP reductase (FNR) module"/>
    <property type="match status" value="1"/>
</dbReference>
<dbReference type="PRINTS" id="PR00410">
    <property type="entry name" value="PHEHYDRXLASE"/>
</dbReference>
<dbReference type="PANTHER" id="PTHR47354:SF5">
    <property type="entry name" value="PROTEIN RFBI"/>
    <property type="match status" value="1"/>
</dbReference>
<dbReference type="InterPro" id="IPR012675">
    <property type="entry name" value="Beta-grasp_dom_sf"/>
</dbReference>
<dbReference type="CDD" id="cd00207">
    <property type="entry name" value="fer2"/>
    <property type="match status" value="1"/>
</dbReference>
<feature type="domain" description="2Fe-2S ferredoxin-type" evidence="1">
    <location>
        <begin position="1"/>
        <end position="88"/>
    </location>
</feature>
<accession>A0A1J5SKT4</accession>
<dbReference type="EMBL" id="MLJW01000055">
    <property type="protein sequence ID" value="OIR04733.1"/>
    <property type="molecule type" value="Genomic_DNA"/>
</dbReference>
<dbReference type="PANTHER" id="PTHR47354">
    <property type="entry name" value="NADH OXIDOREDUCTASE HCR"/>
    <property type="match status" value="1"/>
</dbReference>
<keyword evidence="3" id="KW-0560">Oxidoreductase</keyword>
<dbReference type="GO" id="GO:0016491">
    <property type="term" value="F:oxidoreductase activity"/>
    <property type="evidence" value="ECO:0007669"/>
    <property type="project" value="UniProtKB-KW"/>
</dbReference>
<dbReference type="SUPFAM" id="SSF54292">
    <property type="entry name" value="2Fe-2S ferredoxin-like"/>
    <property type="match status" value="1"/>
</dbReference>
<organism evidence="3">
    <name type="scientific">mine drainage metagenome</name>
    <dbReference type="NCBI Taxonomy" id="410659"/>
    <lineage>
        <taxon>unclassified sequences</taxon>
        <taxon>metagenomes</taxon>
        <taxon>ecological metagenomes</taxon>
    </lineage>
</organism>
<protein>
    <submittedName>
        <fullName evidence="3">Ferredoxin--NAD(P)(+) reductase</fullName>
        <ecNumber evidence="3">1.18.1.7</ecNumber>
    </submittedName>
</protein>
<evidence type="ECO:0000259" key="1">
    <source>
        <dbReference type="PROSITE" id="PS51085"/>
    </source>
</evidence>
<dbReference type="InterPro" id="IPR008333">
    <property type="entry name" value="Cbr1-like_FAD-bd_dom"/>
</dbReference>
<dbReference type="InterPro" id="IPR017927">
    <property type="entry name" value="FAD-bd_FR_type"/>
</dbReference>
<dbReference type="SUPFAM" id="SSF52343">
    <property type="entry name" value="Ferredoxin reductase-like, C-terminal NADP-linked domain"/>
    <property type="match status" value="1"/>
</dbReference>
<dbReference type="CDD" id="cd06194">
    <property type="entry name" value="FNR_N-term_Iron_sulfur_binding"/>
    <property type="match status" value="1"/>
</dbReference>
<comment type="caution">
    <text evidence="3">The sequence shown here is derived from an EMBL/GenBank/DDBJ whole genome shotgun (WGS) entry which is preliminary data.</text>
</comment>
<feature type="domain" description="FAD-binding FR-type" evidence="2">
    <location>
        <begin position="89"/>
        <end position="187"/>
    </location>
</feature>
<dbReference type="Pfam" id="PF00111">
    <property type="entry name" value="Fer2"/>
    <property type="match status" value="1"/>
</dbReference>
<gene>
    <name evidence="3" type="primary">nagAa_1</name>
    <name evidence="3" type="ORF">GALL_131190</name>
</gene>